<sequence>MARRPKAIVLDSWAVMAYLDDESAGSEVAKIIADAHEHETPLMMTTVNAGEIWYILAREISESDAERAIADLKQLGIKFVDADWPLTRIAAGFKAKHRMSYADCFAAALAKDQKADLVTGDKEFRQVQNDVRINWL</sequence>
<protein>
    <recommendedName>
        <fullName evidence="1">PIN domain-containing protein</fullName>
    </recommendedName>
</protein>
<organism evidence="2 3">
    <name type="scientific">Candidatus Muproteobacteria bacterium RBG_16_60_9</name>
    <dbReference type="NCBI Taxonomy" id="1817755"/>
    <lineage>
        <taxon>Bacteria</taxon>
        <taxon>Pseudomonadati</taxon>
        <taxon>Pseudomonadota</taxon>
        <taxon>Candidatus Muproteobacteria</taxon>
    </lineage>
</organism>
<evidence type="ECO:0000259" key="1">
    <source>
        <dbReference type="Pfam" id="PF01850"/>
    </source>
</evidence>
<dbReference type="Proteomes" id="UP000179076">
    <property type="component" value="Unassembled WGS sequence"/>
</dbReference>
<dbReference type="Gene3D" id="3.40.50.1010">
    <property type="entry name" value="5'-nuclease"/>
    <property type="match status" value="1"/>
</dbReference>
<comment type="caution">
    <text evidence="2">The sequence shown here is derived from an EMBL/GenBank/DDBJ whole genome shotgun (WGS) entry which is preliminary data.</text>
</comment>
<name>A0A1F6V2P2_9PROT</name>
<dbReference type="EMBL" id="MFSP01000145">
    <property type="protein sequence ID" value="OGI63943.1"/>
    <property type="molecule type" value="Genomic_DNA"/>
</dbReference>
<dbReference type="SUPFAM" id="SSF88723">
    <property type="entry name" value="PIN domain-like"/>
    <property type="match status" value="1"/>
</dbReference>
<evidence type="ECO:0000313" key="2">
    <source>
        <dbReference type="EMBL" id="OGI63943.1"/>
    </source>
</evidence>
<dbReference type="CDD" id="cd18689">
    <property type="entry name" value="PIN_VapC-like"/>
    <property type="match status" value="1"/>
</dbReference>
<accession>A0A1F6V2P2</accession>
<reference evidence="2 3" key="1">
    <citation type="journal article" date="2016" name="Nat. Commun.">
        <title>Thousands of microbial genomes shed light on interconnected biogeochemical processes in an aquifer system.</title>
        <authorList>
            <person name="Anantharaman K."/>
            <person name="Brown C.T."/>
            <person name="Hug L.A."/>
            <person name="Sharon I."/>
            <person name="Castelle C.J."/>
            <person name="Probst A.J."/>
            <person name="Thomas B.C."/>
            <person name="Singh A."/>
            <person name="Wilkins M.J."/>
            <person name="Karaoz U."/>
            <person name="Brodie E.L."/>
            <person name="Williams K.H."/>
            <person name="Hubbard S.S."/>
            <person name="Banfield J.F."/>
        </authorList>
    </citation>
    <scope>NUCLEOTIDE SEQUENCE [LARGE SCALE GENOMIC DNA]</scope>
</reference>
<gene>
    <name evidence="2" type="ORF">A2W18_04560</name>
</gene>
<feature type="domain" description="PIN" evidence="1">
    <location>
        <begin position="8"/>
        <end position="128"/>
    </location>
</feature>
<dbReference type="AlphaFoldDB" id="A0A1F6V2P2"/>
<dbReference type="InterPro" id="IPR029060">
    <property type="entry name" value="PIN-like_dom_sf"/>
</dbReference>
<evidence type="ECO:0000313" key="3">
    <source>
        <dbReference type="Proteomes" id="UP000179076"/>
    </source>
</evidence>
<dbReference type="Pfam" id="PF01850">
    <property type="entry name" value="PIN"/>
    <property type="match status" value="1"/>
</dbReference>
<dbReference type="InterPro" id="IPR002716">
    <property type="entry name" value="PIN_dom"/>
</dbReference>
<proteinExistence type="predicted"/>